<name>A0A0V0RF84_9BILA</name>
<reference evidence="2 3" key="1">
    <citation type="submission" date="2015-01" db="EMBL/GenBank/DDBJ databases">
        <title>Evolution of Trichinella species and genotypes.</title>
        <authorList>
            <person name="Korhonen P.K."/>
            <person name="Edoardo P."/>
            <person name="Giuseppe L.R."/>
            <person name="Gasser R.B."/>
        </authorList>
    </citation>
    <scope>NUCLEOTIDE SEQUENCE [LARGE SCALE GENOMIC DNA]</scope>
    <source>
        <strain evidence="2">ISS37</strain>
    </source>
</reference>
<dbReference type="AlphaFoldDB" id="A0A0V0RF84"/>
<feature type="chain" id="PRO_5006867766" evidence="1">
    <location>
        <begin position="30"/>
        <end position="156"/>
    </location>
</feature>
<keyword evidence="1" id="KW-0732">Signal</keyword>
<organism evidence="2 3">
    <name type="scientific">Trichinella nelsoni</name>
    <dbReference type="NCBI Taxonomy" id="6336"/>
    <lineage>
        <taxon>Eukaryota</taxon>
        <taxon>Metazoa</taxon>
        <taxon>Ecdysozoa</taxon>
        <taxon>Nematoda</taxon>
        <taxon>Enoplea</taxon>
        <taxon>Dorylaimia</taxon>
        <taxon>Trichinellida</taxon>
        <taxon>Trichinellidae</taxon>
        <taxon>Trichinella</taxon>
    </lineage>
</organism>
<sequence>MALNSRLHSNMKLCLQCLLLLSFRLNSRALLCRVMGRWLLLFSCARITSRQPFFPSSLGNLYFSLCLYVTKNKKKKRNNQDTLDNLQQFSKFLIDSSDTNSKSFIELDLLVCEWNPFENVHLKRNPPKMVWIGTFQRSDELEMTTLPNGRPIEILF</sequence>
<accession>A0A0V0RF84</accession>
<evidence type="ECO:0000313" key="3">
    <source>
        <dbReference type="Proteomes" id="UP000054630"/>
    </source>
</evidence>
<dbReference type="OrthoDB" id="10348695at2759"/>
<feature type="non-terminal residue" evidence="2">
    <location>
        <position position="156"/>
    </location>
</feature>
<dbReference type="EMBL" id="JYDL01000218">
    <property type="protein sequence ID" value="KRX13171.1"/>
    <property type="molecule type" value="Genomic_DNA"/>
</dbReference>
<gene>
    <name evidence="2" type="ORF">T07_13588</name>
</gene>
<keyword evidence="3" id="KW-1185">Reference proteome</keyword>
<feature type="signal peptide" evidence="1">
    <location>
        <begin position="1"/>
        <end position="29"/>
    </location>
</feature>
<proteinExistence type="predicted"/>
<evidence type="ECO:0000256" key="1">
    <source>
        <dbReference type="SAM" id="SignalP"/>
    </source>
</evidence>
<protein>
    <submittedName>
        <fullName evidence="2">Uncharacterized protein</fullName>
    </submittedName>
</protein>
<dbReference type="Proteomes" id="UP000054630">
    <property type="component" value="Unassembled WGS sequence"/>
</dbReference>
<comment type="caution">
    <text evidence="2">The sequence shown here is derived from an EMBL/GenBank/DDBJ whole genome shotgun (WGS) entry which is preliminary data.</text>
</comment>
<evidence type="ECO:0000313" key="2">
    <source>
        <dbReference type="EMBL" id="KRX13171.1"/>
    </source>
</evidence>